<accession>A0A0V0QEV9</accession>
<evidence type="ECO:0000256" key="4">
    <source>
        <dbReference type="SAM" id="Coils"/>
    </source>
</evidence>
<dbReference type="GO" id="GO:0016740">
    <property type="term" value="F:transferase activity"/>
    <property type="evidence" value="ECO:0007669"/>
    <property type="project" value="UniProtKB-KW"/>
</dbReference>
<organism evidence="7 8">
    <name type="scientific">Pseudocohnilembus persalinus</name>
    <name type="common">Ciliate</name>
    <dbReference type="NCBI Taxonomy" id="266149"/>
    <lineage>
        <taxon>Eukaryota</taxon>
        <taxon>Sar</taxon>
        <taxon>Alveolata</taxon>
        <taxon>Ciliophora</taxon>
        <taxon>Intramacronucleata</taxon>
        <taxon>Oligohymenophorea</taxon>
        <taxon>Scuticociliatia</taxon>
        <taxon>Philasterida</taxon>
        <taxon>Pseudocohnilembidae</taxon>
        <taxon>Pseudocohnilembus</taxon>
    </lineage>
</organism>
<comment type="cofactor">
    <cofactor evidence="1">
        <name>pyridoxal 5'-phosphate</name>
        <dbReference type="ChEBI" id="CHEBI:597326"/>
    </cofactor>
</comment>
<dbReference type="Proteomes" id="UP000054937">
    <property type="component" value="Unassembled WGS sequence"/>
</dbReference>
<dbReference type="GO" id="GO:0005829">
    <property type="term" value="C:cytosol"/>
    <property type="evidence" value="ECO:0007669"/>
    <property type="project" value="TreeGrafter"/>
</dbReference>
<keyword evidence="4" id="KW-0175">Coiled coil</keyword>
<feature type="compositionally biased region" description="Polar residues" evidence="5">
    <location>
        <begin position="235"/>
        <end position="247"/>
    </location>
</feature>
<feature type="region of interest" description="Disordered" evidence="5">
    <location>
        <begin position="415"/>
        <end position="437"/>
    </location>
</feature>
<keyword evidence="7" id="KW-0808">Transferase</keyword>
<feature type="domain" description="Aromatic amino acid beta-eliminating lyase/threonine aldolase" evidence="6">
    <location>
        <begin position="107"/>
        <end position="217"/>
    </location>
</feature>
<dbReference type="InterPro" id="IPR015424">
    <property type="entry name" value="PyrdxlP-dep_Trfase"/>
</dbReference>
<dbReference type="SUPFAM" id="SSF53383">
    <property type="entry name" value="PLP-dependent transferases"/>
    <property type="match status" value="1"/>
</dbReference>
<dbReference type="AlphaFoldDB" id="A0A0V0QEV9"/>
<evidence type="ECO:0000256" key="1">
    <source>
        <dbReference type="ARBA" id="ARBA00001933"/>
    </source>
</evidence>
<evidence type="ECO:0000256" key="2">
    <source>
        <dbReference type="ARBA" id="ARBA00006966"/>
    </source>
</evidence>
<dbReference type="Gene3D" id="3.40.640.10">
    <property type="entry name" value="Type I PLP-dependent aspartate aminotransferase-like (Major domain)"/>
    <property type="match status" value="2"/>
</dbReference>
<comment type="caution">
    <text evidence="7">The sequence shown here is derived from an EMBL/GenBank/DDBJ whole genome shotgun (WGS) entry which is preliminary data.</text>
</comment>
<protein>
    <submittedName>
        <fullName evidence="7">Pyridoxal phosphate-dependent transferase</fullName>
    </submittedName>
</protein>
<dbReference type="GO" id="GO:0006545">
    <property type="term" value="P:glycine biosynthetic process"/>
    <property type="evidence" value="ECO:0007669"/>
    <property type="project" value="TreeGrafter"/>
</dbReference>
<dbReference type="Pfam" id="PF01212">
    <property type="entry name" value="Beta_elim_lyase"/>
    <property type="match status" value="2"/>
</dbReference>
<name>A0A0V0QEV9_PSEPJ</name>
<evidence type="ECO:0000313" key="7">
    <source>
        <dbReference type="EMBL" id="KRX00680.1"/>
    </source>
</evidence>
<evidence type="ECO:0000313" key="8">
    <source>
        <dbReference type="Proteomes" id="UP000054937"/>
    </source>
</evidence>
<sequence>MQRLNRIITEIKNSSNITVKKQQKSLDLRSDTLTKPSLKMLQYGIQCQVGDDSYKEDPTVNKLQDLLKKIFNKEGAIFLPTTTMGLNWTMPQLEWFNIFDELEYVKKQQIIKIIKQNKNSGIICLENPTFDGQIYGEQYLHIFKELKEQDTSKKLHFHLDGARIFDALTYYCKQKNFDIQNPHNLLENNIQEIIKDKFQFFDSISICFSKGLCCPMGHDQNDINQQNEAKKQDQNAKPISQNLSDSFSQKQSQQQKQPEIQFTKEFESMRNNKNLNKKSTQELENKEQNKFNQQNSYWINCFQCFGCQNVDDSEFIETNSMILPSDQISEEEQKEQNNIDQPHLNAYKPLEIQTTKSKIYETNLETKLQNSYKINQPTQISQDKIKQQRQISEFKNYNENNISTHIYQINQTSPFRENSLSQKKLQKQQIPPTPYDENYKISQYHKKKSQLTNVQFIPDDKNKNNQDMQIEDLEQTESENYGDKINQTHQDKQNPLYQKNRDSYQQKIKKEQNYYLQNFIQQDSKDLQQYQNNLNTSLLNSNNDQISPKKKYGQSQLIENYKLNEAEHVQNQIIDNQEIKENIEELINLTQKIKQKLPSYLSSWSDQATNIISQLNEKFK</sequence>
<feature type="coiled-coil region" evidence="4">
    <location>
        <begin position="569"/>
        <end position="596"/>
    </location>
</feature>
<dbReference type="PANTHER" id="PTHR48097">
    <property type="entry name" value="L-THREONINE ALDOLASE-RELATED"/>
    <property type="match status" value="1"/>
</dbReference>
<feature type="compositionally biased region" description="Low complexity" evidence="5">
    <location>
        <begin position="248"/>
        <end position="257"/>
    </location>
</feature>
<dbReference type="EMBL" id="LDAU01000183">
    <property type="protein sequence ID" value="KRX00680.1"/>
    <property type="molecule type" value="Genomic_DNA"/>
</dbReference>
<evidence type="ECO:0000256" key="3">
    <source>
        <dbReference type="ARBA" id="ARBA00022898"/>
    </source>
</evidence>
<gene>
    <name evidence="7" type="ORF">PPERSA_00907</name>
</gene>
<dbReference type="GO" id="GO:0008732">
    <property type="term" value="F:L-allo-threonine aldolase activity"/>
    <property type="evidence" value="ECO:0007669"/>
    <property type="project" value="TreeGrafter"/>
</dbReference>
<dbReference type="PANTHER" id="PTHR48097:SF9">
    <property type="entry name" value="L-THREONINE ALDOLASE"/>
    <property type="match status" value="1"/>
</dbReference>
<dbReference type="GO" id="GO:0006567">
    <property type="term" value="P:L-threonine catabolic process"/>
    <property type="evidence" value="ECO:0007669"/>
    <property type="project" value="TreeGrafter"/>
</dbReference>
<dbReference type="OrthoDB" id="10261951at2759"/>
<evidence type="ECO:0000256" key="5">
    <source>
        <dbReference type="SAM" id="MobiDB-lite"/>
    </source>
</evidence>
<dbReference type="InterPro" id="IPR015421">
    <property type="entry name" value="PyrdxlP-dep_Trfase_major"/>
</dbReference>
<feature type="domain" description="Aromatic amino acid beta-eliminating lyase/threonine aldolase" evidence="6">
    <location>
        <begin position="27"/>
        <end position="85"/>
    </location>
</feature>
<keyword evidence="8" id="KW-1185">Reference proteome</keyword>
<dbReference type="InterPro" id="IPR001597">
    <property type="entry name" value="ArAA_b-elim_lyase/Thr_aldolase"/>
</dbReference>
<feature type="compositionally biased region" description="Low complexity" evidence="5">
    <location>
        <begin position="419"/>
        <end position="429"/>
    </location>
</feature>
<evidence type="ECO:0000259" key="6">
    <source>
        <dbReference type="Pfam" id="PF01212"/>
    </source>
</evidence>
<feature type="region of interest" description="Disordered" evidence="5">
    <location>
        <begin position="227"/>
        <end position="258"/>
    </location>
</feature>
<comment type="similarity">
    <text evidence="2">Belongs to the threonine aldolase family.</text>
</comment>
<dbReference type="InParanoid" id="A0A0V0QEV9"/>
<proteinExistence type="inferred from homology"/>
<keyword evidence="3" id="KW-0663">Pyridoxal phosphate</keyword>
<reference evidence="7 8" key="1">
    <citation type="journal article" date="2015" name="Sci. Rep.">
        <title>Genome of the facultative scuticociliatosis pathogen Pseudocohnilembus persalinus provides insight into its virulence through horizontal gene transfer.</title>
        <authorList>
            <person name="Xiong J."/>
            <person name="Wang G."/>
            <person name="Cheng J."/>
            <person name="Tian M."/>
            <person name="Pan X."/>
            <person name="Warren A."/>
            <person name="Jiang C."/>
            <person name="Yuan D."/>
            <person name="Miao W."/>
        </authorList>
    </citation>
    <scope>NUCLEOTIDE SEQUENCE [LARGE SCALE GENOMIC DNA]</scope>
    <source>
        <strain evidence="7">36N120E</strain>
    </source>
</reference>